<sequence>MALRAVNAVNNVMNRLVTSNVSQSSKLLSSATLDQNRLTAVSAATTYQLDAIQHSNQDSKVLSTAKKVTAPKKRAPALRV</sequence>
<accession>A0A932M2C4</accession>
<evidence type="ECO:0000313" key="2">
    <source>
        <dbReference type="Proteomes" id="UP000741360"/>
    </source>
</evidence>
<reference evidence="1" key="1">
    <citation type="submission" date="2020-07" db="EMBL/GenBank/DDBJ databases">
        <title>Huge and variable diversity of episymbiotic CPR bacteria and DPANN archaea in groundwater ecosystems.</title>
        <authorList>
            <person name="He C.Y."/>
            <person name="Keren R."/>
            <person name="Whittaker M."/>
            <person name="Farag I.F."/>
            <person name="Doudna J."/>
            <person name="Cate J.H.D."/>
            <person name="Banfield J.F."/>
        </authorList>
    </citation>
    <scope>NUCLEOTIDE SEQUENCE</scope>
    <source>
        <strain evidence="1">NC_groundwater_717_Ag_S-0.2um_59_8</strain>
    </source>
</reference>
<gene>
    <name evidence="1" type="ORF">HYY65_12050</name>
</gene>
<dbReference type="EMBL" id="JACPSX010000232">
    <property type="protein sequence ID" value="MBI3015761.1"/>
    <property type="molecule type" value="Genomic_DNA"/>
</dbReference>
<organism evidence="1 2">
    <name type="scientific">Tectimicrobiota bacterium</name>
    <dbReference type="NCBI Taxonomy" id="2528274"/>
    <lineage>
        <taxon>Bacteria</taxon>
        <taxon>Pseudomonadati</taxon>
        <taxon>Nitrospinota/Tectimicrobiota group</taxon>
        <taxon>Candidatus Tectimicrobiota</taxon>
    </lineage>
</organism>
<dbReference type="Proteomes" id="UP000741360">
    <property type="component" value="Unassembled WGS sequence"/>
</dbReference>
<name>A0A932M2C4_UNCTE</name>
<protein>
    <submittedName>
        <fullName evidence="1">Uncharacterized protein</fullName>
    </submittedName>
</protein>
<evidence type="ECO:0000313" key="1">
    <source>
        <dbReference type="EMBL" id="MBI3015761.1"/>
    </source>
</evidence>
<feature type="non-terminal residue" evidence="1">
    <location>
        <position position="80"/>
    </location>
</feature>
<dbReference type="AlphaFoldDB" id="A0A932M2C4"/>
<proteinExistence type="predicted"/>
<comment type="caution">
    <text evidence="1">The sequence shown here is derived from an EMBL/GenBank/DDBJ whole genome shotgun (WGS) entry which is preliminary data.</text>
</comment>